<comment type="caution">
    <text evidence="7">The sequence shown here is derived from an EMBL/GenBank/DDBJ whole genome shotgun (WGS) entry which is preliminary data.</text>
</comment>
<evidence type="ECO:0000256" key="5">
    <source>
        <dbReference type="ARBA" id="ARBA00022842"/>
    </source>
</evidence>
<dbReference type="Gene3D" id="3.40.440.10">
    <property type="entry name" value="Adenylosuccinate Synthetase, subunit A, domain 1"/>
    <property type="match status" value="1"/>
</dbReference>
<dbReference type="InterPro" id="IPR042111">
    <property type="entry name" value="Adenylosuccinate_synth_dom3"/>
</dbReference>
<dbReference type="Pfam" id="PF00709">
    <property type="entry name" value="Adenylsucc_synt"/>
    <property type="match status" value="1"/>
</dbReference>
<dbReference type="SMART" id="SM00788">
    <property type="entry name" value="Adenylsucc_synt"/>
    <property type="match status" value="1"/>
</dbReference>
<name>A0ABW3EAI3_9ACTN</name>
<dbReference type="Proteomes" id="UP001597024">
    <property type="component" value="Unassembled WGS sequence"/>
</dbReference>
<accession>A0ABW3EAI3</accession>
<dbReference type="InterPro" id="IPR027417">
    <property type="entry name" value="P-loop_NTPase"/>
</dbReference>
<dbReference type="SUPFAM" id="SSF52540">
    <property type="entry name" value="P-loop containing nucleoside triphosphate hydrolases"/>
    <property type="match status" value="1"/>
</dbReference>
<dbReference type="GO" id="GO:0004019">
    <property type="term" value="F:adenylosuccinate synthase activity"/>
    <property type="evidence" value="ECO:0007669"/>
    <property type="project" value="UniProtKB-EC"/>
</dbReference>
<feature type="non-terminal residue" evidence="7">
    <location>
        <position position="177"/>
    </location>
</feature>
<sequence>LIGHCCVDEVAYLRDRLDGGARVVAEGAQGSRLDLDHGDYPYVTSSNTTVGAVLTGLGVGPRDIASVLLVTPAYVTKVGGGELPSRLYGELNAELQERGEELDRATDLMRDTGWLDLGWLRSACRLNQADGIVMTKFDVLADFPAIGLYDEDRTPAVRMRPGWSAGDVAAASGGAEA</sequence>
<feature type="non-terminal residue" evidence="7">
    <location>
        <position position="1"/>
    </location>
</feature>
<dbReference type="PANTHER" id="PTHR11846">
    <property type="entry name" value="ADENYLOSUCCINATE SYNTHETASE"/>
    <property type="match status" value="1"/>
</dbReference>
<keyword evidence="3" id="KW-0547">Nucleotide-binding</keyword>
<proteinExistence type="inferred from homology"/>
<dbReference type="Gene3D" id="3.90.170.10">
    <property type="entry name" value="Adenylosuccinate Synthetase, subunit A, domain 3"/>
    <property type="match status" value="1"/>
</dbReference>
<reference evidence="8" key="1">
    <citation type="journal article" date="2019" name="Int. J. Syst. Evol. Microbiol.">
        <title>The Global Catalogue of Microorganisms (GCM) 10K type strain sequencing project: providing services to taxonomists for standard genome sequencing and annotation.</title>
        <authorList>
            <consortium name="The Broad Institute Genomics Platform"/>
            <consortium name="The Broad Institute Genome Sequencing Center for Infectious Disease"/>
            <person name="Wu L."/>
            <person name="Ma J."/>
        </authorList>
    </citation>
    <scope>NUCLEOTIDE SEQUENCE [LARGE SCALE GENOMIC DNA]</scope>
    <source>
        <strain evidence="8">CCUG 62974</strain>
    </source>
</reference>
<dbReference type="EC" id="6.3.4.4" evidence="7"/>
<organism evidence="7 8">
    <name type="scientific">Streptosporangium algeriense</name>
    <dbReference type="NCBI Taxonomy" id="1682748"/>
    <lineage>
        <taxon>Bacteria</taxon>
        <taxon>Bacillati</taxon>
        <taxon>Actinomycetota</taxon>
        <taxon>Actinomycetes</taxon>
        <taxon>Streptosporangiales</taxon>
        <taxon>Streptosporangiaceae</taxon>
        <taxon>Streptosporangium</taxon>
    </lineage>
</organism>
<evidence type="ECO:0000256" key="1">
    <source>
        <dbReference type="ARBA" id="ARBA00022598"/>
    </source>
</evidence>
<keyword evidence="6" id="KW-0342">GTP-binding</keyword>
<gene>
    <name evidence="7" type="ORF">ACFQ08_45450</name>
</gene>
<keyword evidence="4" id="KW-0658">Purine biosynthesis</keyword>
<dbReference type="InterPro" id="IPR042109">
    <property type="entry name" value="Adenylosuccinate_synth_dom1"/>
</dbReference>
<keyword evidence="2" id="KW-0479">Metal-binding</keyword>
<keyword evidence="5" id="KW-0460">Magnesium</keyword>
<dbReference type="InterPro" id="IPR001114">
    <property type="entry name" value="Adenylosuccinate_synthetase"/>
</dbReference>
<evidence type="ECO:0000256" key="6">
    <source>
        <dbReference type="ARBA" id="ARBA00023134"/>
    </source>
</evidence>
<dbReference type="HAMAP" id="MF_00011">
    <property type="entry name" value="Adenylosucc_synth"/>
    <property type="match status" value="1"/>
</dbReference>
<protein>
    <submittedName>
        <fullName evidence="7">Adenylosuccinate synthetase</fullName>
        <ecNumber evidence="7">6.3.4.4</ecNumber>
    </submittedName>
</protein>
<dbReference type="PANTHER" id="PTHR11846:SF0">
    <property type="entry name" value="ADENYLOSUCCINATE SYNTHETASE"/>
    <property type="match status" value="1"/>
</dbReference>
<evidence type="ECO:0000256" key="2">
    <source>
        <dbReference type="ARBA" id="ARBA00022723"/>
    </source>
</evidence>
<evidence type="ECO:0000313" key="7">
    <source>
        <dbReference type="EMBL" id="MFD0891845.1"/>
    </source>
</evidence>
<dbReference type="EMBL" id="JBHTHX010003534">
    <property type="protein sequence ID" value="MFD0891845.1"/>
    <property type="molecule type" value="Genomic_DNA"/>
</dbReference>
<evidence type="ECO:0000256" key="4">
    <source>
        <dbReference type="ARBA" id="ARBA00022755"/>
    </source>
</evidence>
<evidence type="ECO:0000313" key="8">
    <source>
        <dbReference type="Proteomes" id="UP001597024"/>
    </source>
</evidence>
<keyword evidence="1 7" id="KW-0436">Ligase</keyword>
<evidence type="ECO:0000256" key="3">
    <source>
        <dbReference type="ARBA" id="ARBA00022741"/>
    </source>
</evidence>
<keyword evidence="8" id="KW-1185">Reference proteome</keyword>